<comment type="caution">
    <text evidence="8">The sequence shown here is derived from an EMBL/GenBank/DDBJ whole genome shotgun (WGS) entry which is preliminary data.</text>
</comment>
<dbReference type="SUPFAM" id="SSF75005">
    <property type="entry name" value="Arabinanase/levansucrase/invertase"/>
    <property type="match status" value="1"/>
</dbReference>
<evidence type="ECO:0000256" key="5">
    <source>
        <dbReference type="PIRSR" id="PIRSR606710-2"/>
    </source>
</evidence>
<dbReference type="RefSeq" id="WP_100510077.1">
    <property type="nucleotide sequence ID" value="NZ_PEBI01000001.1"/>
</dbReference>
<accession>A0A2M9HAU5</accession>
<feature type="site" description="Important for catalytic activity, responsible for pKa modulation of the active site Glu and correct orientation of both the proton donor and substrate" evidence="5">
    <location>
        <position position="130"/>
    </location>
</feature>
<dbReference type="InterPro" id="IPR023296">
    <property type="entry name" value="Glyco_hydro_beta-prop_sf"/>
</dbReference>
<feature type="active site" description="Proton donor" evidence="4">
    <location>
        <position position="190"/>
    </location>
</feature>
<proteinExistence type="inferred from homology"/>
<dbReference type="PANTHER" id="PTHR42812">
    <property type="entry name" value="BETA-XYLOSIDASE"/>
    <property type="match status" value="1"/>
</dbReference>
<feature type="active site" description="Proton acceptor" evidence="4">
    <location>
        <position position="17"/>
    </location>
</feature>
<protein>
    <submittedName>
        <fullName evidence="8">Glycoside hydrolase 43 family protein</fullName>
    </submittedName>
</protein>
<name>A0A2M9HAU5_9BIFI</name>
<feature type="domain" description="Beta-xylosidase C-terminal Concanavalin A-like" evidence="7">
    <location>
        <begin position="350"/>
        <end position="527"/>
    </location>
</feature>
<dbReference type="InterPro" id="IPR013320">
    <property type="entry name" value="ConA-like_dom_sf"/>
</dbReference>
<evidence type="ECO:0000256" key="4">
    <source>
        <dbReference type="PIRSR" id="PIRSR606710-1"/>
    </source>
</evidence>
<evidence type="ECO:0000313" key="9">
    <source>
        <dbReference type="Proteomes" id="UP000229095"/>
    </source>
</evidence>
<dbReference type="Proteomes" id="UP000229095">
    <property type="component" value="Unassembled WGS sequence"/>
</dbReference>
<keyword evidence="3 6" id="KW-0326">Glycosidase</keyword>
<dbReference type="SUPFAM" id="SSF49899">
    <property type="entry name" value="Concanavalin A-like lectins/glucanases"/>
    <property type="match status" value="1"/>
</dbReference>
<evidence type="ECO:0000256" key="1">
    <source>
        <dbReference type="ARBA" id="ARBA00009865"/>
    </source>
</evidence>
<keyword evidence="2 6" id="KW-0378">Hydrolase</keyword>
<evidence type="ECO:0000259" key="7">
    <source>
        <dbReference type="Pfam" id="PF17851"/>
    </source>
</evidence>
<evidence type="ECO:0000313" key="8">
    <source>
        <dbReference type="EMBL" id="PJM73934.1"/>
    </source>
</evidence>
<dbReference type="InterPro" id="IPR051795">
    <property type="entry name" value="Glycosyl_Hydrlase_43"/>
</dbReference>
<evidence type="ECO:0000256" key="6">
    <source>
        <dbReference type="RuleBase" id="RU361187"/>
    </source>
</evidence>
<gene>
    <name evidence="8" type="ORF">CS006_01915</name>
</gene>
<comment type="similarity">
    <text evidence="1 6">Belongs to the glycosyl hydrolase 43 family.</text>
</comment>
<dbReference type="Gene3D" id="2.60.120.200">
    <property type="match status" value="1"/>
</dbReference>
<dbReference type="CDD" id="cd09000">
    <property type="entry name" value="GH43_SXA-like"/>
    <property type="match status" value="1"/>
</dbReference>
<dbReference type="AlphaFoldDB" id="A0A2M9HAU5"/>
<dbReference type="OrthoDB" id="9801455at2"/>
<dbReference type="InterPro" id="IPR041542">
    <property type="entry name" value="GH43_C2"/>
</dbReference>
<evidence type="ECO:0000256" key="2">
    <source>
        <dbReference type="ARBA" id="ARBA00022801"/>
    </source>
</evidence>
<sequence length="530" mass="58956">MVSSIIHNPVLPGFNPDPVIFRDDECYHIIVSTFEWLPGLRIYSSDDLVSWRYETSVLSEPGMVELRGNPTCCSIWGPYATYRNGRYYVVYTNVNSTKVPYKDCDNYIVTAERLEGPWSDPVYVNSSGFDPSLFFDDDGSAYFLNEIWDYRLDTHNKSAGVVMQRIDPETLALIGEPKVIFRGTEARKTEAPQIVKRNGYYYLLTAEGGTEAGHQETVARSRNIWGPYEADPDTPLITSADDRSLPLQCAGHASLVRTDGDEWYMAYLCTRPFPNGDEFSILGRETAIQRVEWTDNGWLRLAGGGHHPSLTATGPRLTVTDHAAGVDCDYVTANLGFSDPLTGSRLDPERWNTLRQFPDSSWLDLTSEGMVIRGGQSPQSAFDQHLVATRQTAFDCDASVTMQYTPRNYMQLAGMTLYLDTANYVLFMITAGDDGCPYAVLQRSVRGQFEQIAAVPVSDSGSYRFNIRLSGPSAEFVVNDGQSSQTLAESDIAFLSGGYTGNFIGLDTIDMGRRNASEAVFTDFSYQVSV</sequence>
<dbReference type="EMBL" id="PEBI01000001">
    <property type="protein sequence ID" value="PJM73934.1"/>
    <property type="molecule type" value="Genomic_DNA"/>
</dbReference>
<dbReference type="Gene3D" id="2.115.10.20">
    <property type="entry name" value="Glycosyl hydrolase domain, family 43"/>
    <property type="match status" value="1"/>
</dbReference>
<dbReference type="GO" id="GO:0004553">
    <property type="term" value="F:hydrolase activity, hydrolyzing O-glycosyl compounds"/>
    <property type="evidence" value="ECO:0007669"/>
    <property type="project" value="InterPro"/>
</dbReference>
<dbReference type="Pfam" id="PF17851">
    <property type="entry name" value="GH43_C2"/>
    <property type="match status" value="1"/>
</dbReference>
<reference evidence="8 9" key="1">
    <citation type="submission" date="2017-10" db="EMBL/GenBank/DDBJ databases">
        <title>Draft genome sequences of strains TRE 1, TRE 9, TRE H and TRI 7, isolated from tamarins, belonging to four potential novel Bifidobacterium species.</title>
        <authorList>
            <person name="Mattarelli P."/>
            <person name="Modesto M."/>
            <person name="Puglisi E."/>
            <person name="Morelli L."/>
            <person name="Spezio C."/>
            <person name="Bonetti A."/>
            <person name="Sandri C."/>
        </authorList>
    </citation>
    <scope>NUCLEOTIDE SEQUENCE [LARGE SCALE GENOMIC DNA]</scope>
    <source>
        <strain evidence="9">TRE1</strain>
    </source>
</reference>
<dbReference type="InterPro" id="IPR006710">
    <property type="entry name" value="Glyco_hydro_43"/>
</dbReference>
<organism evidence="8 9">
    <name type="scientific">Bifidobacterium primatium</name>
    <dbReference type="NCBI Taxonomy" id="2045438"/>
    <lineage>
        <taxon>Bacteria</taxon>
        <taxon>Bacillati</taxon>
        <taxon>Actinomycetota</taxon>
        <taxon>Actinomycetes</taxon>
        <taxon>Bifidobacteriales</taxon>
        <taxon>Bifidobacteriaceae</taxon>
        <taxon>Bifidobacterium</taxon>
    </lineage>
</organism>
<dbReference type="PANTHER" id="PTHR42812:SF12">
    <property type="entry name" value="BETA-XYLOSIDASE-RELATED"/>
    <property type="match status" value="1"/>
</dbReference>
<evidence type="ECO:0000256" key="3">
    <source>
        <dbReference type="ARBA" id="ARBA00023295"/>
    </source>
</evidence>
<dbReference type="GO" id="GO:0005975">
    <property type="term" value="P:carbohydrate metabolic process"/>
    <property type="evidence" value="ECO:0007669"/>
    <property type="project" value="InterPro"/>
</dbReference>
<dbReference type="Pfam" id="PF04616">
    <property type="entry name" value="Glyco_hydro_43"/>
    <property type="match status" value="1"/>
</dbReference>
<keyword evidence="9" id="KW-1185">Reference proteome</keyword>